<dbReference type="AlphaFoldDB" id="A0A5C4S375"/>
<name>A0A5C4S375_PROVB</name>
<dbReference type="EMBL" id="VDCI01000001">
    <property type="protein sequence ID" value="TNJ37910.1"/>
    <property type="molecule type" value="Genomic_DNA"/>
</dbReference>
<comment type="caution">
    <text evidence="1">The sequence shown here is derived from an EMBL/GenBank/DDBJ whole genome shotgun (WGS) entry which is preliminary data.</text>
</comment>
<dbReference type="InterPro" id="IPR019268">
    <property type="entry name" value="DUF2278"/>
</dbReference>
<keyword evidence="2" id="KW-1185">Reference proteome</keyword>
<reference evidence="1 2" key="1">
    <citation type="submission" date="2019-05" db="EMBL/GenBank/DDBJ databases">
        <title>Draft Whole-Genome sequence of the green sulfur bacterium Prosthecochloris vibrioformis DSM 260.</title>
        <authorList>
            <person name="Meyer T.E."/>
            <person name="Kyndt J.A."/>
        </authorList>
    </citation>
    <scope>NUCLEOTIDE SEQUENCE [LARGE SCALE GENOMIC DNA]</scope>
    <source>
        <strain evidence="1 2">DSM 260</strain>
    </source>
</reference>
<proteinExistence type="predicted"/>
<protein>
    <submittedName>
        <fullName evidence="1">DUF2278 family protein</fullName>
    </submittedName>
</protein>
<dbReference type="Proteomes" id="UP000309544">
    <property type="component" value="Unassembled WGS sequence"/>
</dbReference>
<dbReference type="RefSeq" id="WP_139626114.1">
    <property type="nucleotide sequence ID" value="NZ_VDCI01000001.1"/>
</dbReference>
<evidence type="ECO:0000313" key="1">
    <source>
        <dbReference type="EMBL" id="TNJ37910.1"/>
    </source>
</evidence>
<evidence type="ECO:0000313" key="2">
    <source>
        <dbReference type="Proteomes" id="UP000309544"/>
    </source>
</evidence>
<organism evidence="1 2">
    <name type="scientific">Prosthecochloris vibrioformis</name>
    <name type="common">Chlorobium vibrioforme</name>
    <dbReference type="NCBI Taxonomy" id="1098"/>
    <lineage>
        <taxon>Bacteria</taxon>
        <taxon>Pseudomonadati</taxon>
        <taxon>Chlorobiota</taxon>
        <taxon>Chlorobiia</taxon>
        <taxon>Chlorobiales</taxon>
        <taxon>Chlorobiaceae</taxon>
        <taxon>Prosthecochloris</taxon>
    </lineage>
</organism>
<sequence>MPLIDGYGVLSGTLHSYACDSGRDKAEYYHCHLYLQANEKRYRCAIDLDTRRQEDRLHWRIVRTDGSALQKIALLDPGWHNLPSEPGSGALDYLRSFELRPTRERVASSGTGMNGLFGELESPWIYGSSQHALQALEPLLLAARRLFVFGEPFRIGLGVHNIHQNQGDPLNSRWSRENGIWQDGAVGALKPDGTAAFFLVRFKHQAFFTDKEGHPA</sequence>
<gene>
    <name evidence="1" type="ORF">FGF68_01665</name>
</gene>
<accession>A0A5C4S375</accession>
<dbReference type="Pfam" id="PF10042">
    <property type="entry name" value="DUF2278"/>
    <property type="match status" value="1"/>
</dbReference>